<name>A0A5J4WGW1_9EUKA</name>
<evidence type="ECO:0000313" key="3">
    <source>
        <dbReference type="EMBL" id="KAA6393923.1"/>
    </source>
</evidence>
<protein>
    <submittedName>
        <fullName evidence="3">Uncharacterized protein</fullName>
    </submittedName>
</protein>
<feature type="coiled-coil region" evidence="1">
    <location>
        <begin position="187"/>
        <end position="243"/>
    </location>
</feature>
<feature type="region of interest" description="Disordered" evidence="2">
    <location>
        <begin position="796"/>
        <end position="816"/>
    </location>
</feature>
<evidence type="ECO:0000256" key="2">
    <source>
        <dbReference type="SAM" id="MobiDB-lite"/>
    </source>
</evidence>
<reference evidence="3 4" key="1">
    <citation type="submission" date="2019-03" db="EMBL/GenBank/DDBJ databases">
        <title>Single cell metagenomics reveals metabolic interactions within the superorganism composed of flagellate Streblomastix strix and complex community of Bacteroidetes bacteria on its surface.</title>
        <authorList>
            <person name="Treitli S.C."/>
            <person name="Kolisko M."/>
            <person name="Husnik F."/>
            <person name="Keeling P."/>
            <person name="Hampl V."/>
        </authorList>
    </citation>
    <scope>NUCLEOTIDE SEQUENCE [LARGE SCALE GENOMIC DNA]</scope>
    <source>
        <strain evidence="3">ST1C</strain>
    </source>
</reference>
<keyword evidence="1" id="KW-0175">Coiled coil</keyword>
<dbReference type="Proteomes" id="UP000324800">
    <property type="component" value="Unassembled WGS sequence"/>
</dbReference>
<accession>A0A5J4WGW1</accession>
<organism evidence="3 4">
    <name type="scientific">Streblomastix strix</name>
    <dbReference type="NCBI Taxonomy" id="222440"/>
    <lineage>
        <taxon>Eukaryota</taxon>
        <taxon>Metamonada</taxon>
        <taxon>Preaxostyla</taxon>
        <taxon>Oxymonadida</taxon>
        <taxon>Streblomastigidae</taxon>
        <taxon>Streblomastix</taxon>
    </lineage>
</organism>
<comment type="caution">
    <text evidence="3">The sequence shown here is derived from an EMBL/GenBank/DDBJ whole genome shotgun (WGS) entry which is preliminary data.</text>
</comment>
<feature type="compositionally biased region" description="Acidic residues" evidence="2">
    <location>
        <begin position="796"/>
        <end position="806"/>
    </location>
</feature>
<gene>
    <name evidence="3" type="ORF">EZS28_010551</name>
</gene>
<proteinExistence type="predicted"/>
<evidence type="ECO:0000256" key="1">
    <source>
        <dbReference type="SAM" id="Coils"/>
    </source>
</evidence>
<feature type="compositionally biased region" description="Basic and acidic residues" evidence="2">
    <location>
        <begin position="807"/>
        <end position="816"/>
    </location>
</feature>
<dbReference type="EMBL" id="SNRW01002096">
    <property type="protein sequence ID" value="KAA6393923.1"/>
    <property type="molecule type" value="Genomic_DNA"/>
</dbReference>
<evidence type="ECO:0000313" key="4">
    <source>
        <dbReference type="Proteomes" id="UP000324800"/>
    </source>
</evidence>
<sequence>MPLAYPLSRMVLVTNIPHGFGRGDVISEVCTQITSQNLVNMFVEGSSRVRKGDTLTGVIIFKKTWMREDIMKEKPTVTVGGRVCQLEPITKYGDIPSLLRFFLSTRYQAPPFPQYNTFIPGESRWSKVGRFWGDGDGSEYQVSEEGIETLSWTPGGGTSNILDKSENVRKGKEIGFENEERTKIIENEEKQLDINEVNDKLKEQEIQMEKINEESIIQDKDVKKEELEEFDILEEQIEEIEDKSPFLSQITVRECIGLIKEGYHLRGGNLCFGSPELALGIVIGRGIGSITLKKMRSIYKDSGKRILMKEMEQQIGAIYKRAEKQLVQQKVQKGIGIIASGFTSLEKMQQQFPSFLDIYREIIISPPPIHKLADLTALEKFVIRQSAFESKELLGTIVCALQNTISLLGSHVLWTHGYIVLVGEDWGLGIEGEKEGLRYLTRDSAIIIAQEISEIFSKNLAVSGHNEVNLHILNIFGVGNAGISTNRSTNSGQIKKEDGYCIIVELSPTNHVSLWNDEVYIWDSYRRMVVHISSYSEVALLQQQLAGGETDTWAGSQQISLSSTGLQIPSVLEQKIDQNKEDYYINNMNEIGDEQYQQSKYKRRNKHQKKKQIFQSELNRRYVEEHLDPELLIQFLKDLPILRNVCPFLFSSRIASPGPLYLYGDGIKDIENEGGSELKEKEKKKKYRNLKRKECFCGEDFGKRLLKLLEGKISIRSFRKDRKKRNYNEIEQKKKNKIGDGQIGVINVNVNSNSNSIQESRVVNEVENKRNYENKEDEISECDGWKYPVAYSSSEWEEDDEELDQEAETKMGNEKTRQKNNINEEDILNRILMISNLPLGVDIEKVRSLIPAQFKSKCLNILIIEEQLGFGLELPYSSPSQLIPNSEQIETGENLSKAYLLFKYEKIARNIYEFYLKSLAPSLKKILLGSIGDGNQGRIGAPIPCGCITSETSSGEEKPYWAEIGRANEIPKQWKKYGFRKKTFNRTDAFIEAMCALGIWPSHAATVLLHKSQTNIMRNGNGNGSRIEEGEVIEQGNNSGMNNNEPEQQGATAMIVLHPGIPIGTGVGNGQTVGETQQRPYYGGLLQLLSYTFMNQVIEMSCSLFGGSDEKPLILNARVLLETLVNAVAHMDYSSLLGQNIFNGRNQNNSRDELQNKMLEMMVPSTPLLEVHIYPTQVIVVNPVHAAVAQQFADKNLLLPLSRSVNPTLTQFFTRCGIMMGAGLGRALRTFTSLHFGMPPTRSLLNQGTIDVPQVRSLKTVISSVGNGGQGIEMLIGGAIALTSQERSINGEGLKWEALSQGLSSSGSGSGNIGLDRINLYPTHWAEVIFPAIAPPGSLTRMGELFNFIRSVGGEKMLKEVHLDRERKDKSRYGELIGIGNGNAFETTGPQIGNQNFSFIPSGFSHADAEALLGIGVNVINGQVRDSYQDRFKKGEFLGIQTISRTNAIQDVQELKNNQRLFTPEVCLPKEDEDELDAFVLARLLPLMLAASRLAAITEVAQFQSSVSLSELGKYLSVHALPGLYAACQLLGHELSPIVFLNGDGTVFGQVRNQLTERVINTGDGVIQLLSEGKVRLSDHVAGYLRGELASLLISEAKLDV</sequence>